<reference evidence="1" key="1">
    <citation type="submission" date="2021-04" db="EMBL/GenBank/DDBJ databases">
        <authorList>
            <person name="Rodrigo-Torres L."/>
            <person name="Arahal R. D."/>
            <person name="Lucena T."/>
        </authorList>
    </citation>
    <scope>NUCLEOTIDE SEQUENCE</scope>
    <source>
        <strain evidence="1">CECT 9275</strain>
    </source>
</reference>
<dbReference type="RefSeq" id="WP_215239083.1">
    <property type="nucleotide sequence ID" value="NZ_CAJRAF010000002.1"/>
</dbReference>
<comment type="caution">
    <text evidence="1">The sequence shown here is derived from an EMBL/GenBank/DDBJ whole genome shotgun (WGS) entry which is preliminary data.</text>
</comment>
<sequence length="294" mass="34428">MAENRTGTVDVAINAYGKPYQTAVTILTLLKHSGEWINKIYFIEEKKQPEPSNFQFLFDHLGDKIVHYRPKIWLWTNKLRFNFLMNFKKYRYALRYQYAWEKSDREYLLIMHNDVYFKDDLVGAYLENIGNASGIGRIGQCWVCPAFAANLCNPEKYTEYKPSYKELMELADKYPQPRTKEYARVMDKNVPWPLPECRLNEYVALVNLSRTKPDTVPVGKAIPFGAINRIDTGVQWFSDISNLGHTFRHFDYDPYATHSWISLKNAGHAALFNQDLYKYEESVAKEVLKKEFGI</sequence>
<evidence type="ECO:0000313" key="1">
    <source>
        <dbReference type="EMBL" id="CAG5000365.1"/>
    </source>
</evidence>
<keyword evidence="2" id="KW-1185">Reference proteome</keyword>
<proteinExistence type="predicted"/>
<accession>A0A916NC90</accession>
<name>A0A916NC90_9BACT</name>
<organism evidence="1 2">
    <name type="scientific">Dyadobacter helix</name>
    <dbReference type="NCBI Taxonomy" id="2822344"/>
    <lineage>
        <taxon>Bacteria</taxon>
        <taxon>Pseudomonadati</taxon>
        <taxon>Bacteroidota</taxon>
        <taxon>Cytophagia</taxon>
        <taxon>Cytophagales</taxon>
        <taxon>Spirosomataceae</taxon>
        <taxon>Dyadobacter</taxon>
    </lineage>
</organism>
<gene>
    <name evidence="1" type="ORF">DYBT9275_02448</name>
</gene>
<dbReference type="AlphaFoldDB" id="A0A916NC90"/>
<evidence type="ECO:0000313" key="2">
    <source>
        <dbReference type="Proteomes" id="UP000680038"/>
    </source>
</evidence>
<protein>
    <submittedName>
        <fullName evidence="1">Uncharacterized protein</fullName>
    </submittedName>
</protein>
<dbReference type="Proteomes" id="UP000680038">
    <property type="component" value="Unassembled WGS sequence"/>
</dbReference>
<dbReference type="EMBL" id="CAJRAF010000002">
    <property type="protein sequence ID" value="CAG5000365.1"/>
    <property type="molecule type" value="Genomic_DNA"/>
</dbReference>